<comment type="caution">
    <text evidence="1">The sequence shown here is derived from an EMBL/GenBank/DDBJ whole genome shotgun (WGS) entry which is preliminary data.</text>
</comment>
<protein>
    <submittedName>
        <fullName evidence="1">Uncharacterized protein</fullName>
    </submittedName>
</protein>
<dbReference type="OMA" id="INIMCKY"/>
<gene>
    <name evidence="1" type="ORF">COI09_11880</name>
</gene>
<dbReference type="EMBL" id="NWXB01000038">
    <property type="protein sequence ID" value="RQJ63967.1"/>
    <property type="molecule type" value="Genomic_DNA"/>
</dbReference>
<organism evidence="1 2">
    <name type="scientific">Neisseria meningitidis</name>
    <dbReference type="NCBI Taxonomy" id="487"/>
    <lineage>
        <taxon>Bacteria</taxon>
        <taxon>Pseudomonadati</taxon>
        <taxon>Pseudomonadota</taxon>
        <taxon>Betaproteobacteria</taxon>
        <taxon>Neisseriales</taxon>
        <taxon>Neisseriaceae</taxon>
        <taxon>Neisseria</taxon>
    </lineage>
</organism>
<accession>A0A0Y6MUT2</accession>
<evidence type="ECO:0000313" key="2">
    <source>
        <dbReference type="Proteomes" id="UP000283829"/>
    </source>
</evidence>
<dbReference type="RefSeq" id="WP_002222093.1">
    <property type="nucleotide sequence ID" value="NZ_CP020421.2"/>
</dbReference>
<name>A0A0Y6MUT2_NEIME</name>
<evidence type="ECO:0000313" key="1">
    <source>
        <dbReference type="EMBL" id="RQJ63967.1"/>
    </source>
</evidence>
<dbReference type="AlphaFoldDB" id="A0A0Y6MUT2"/>
<reference evidence="1 2" key="1">
    <citation type="submission" date="2017-09" db="EMBL/GenBank/DDBJ databases">
        <title>Phenotypic and genotypic characterization of Colombian isolates of Neisseria meningitidis recovered from invasive disease.</title>
        <authorList>
            <person name="Duarte C."/>
            <person name="Gabastou J.M."/>
            <person name="Moreno J."/>
        </authorList>
    </citation>
    <scope>NUCLEOTIDE SEQUENCE [LARGE SCALE GENOMIC DNA]</scope>
    <source>
        <strain evidence="1 2">INS-Nm1124</strain>
    </source>
</reference>
<sequence>MSILEENVIDSASIENGILILTISDHLKWDNEHLFLLQEKINSYIQYIESGQIFEDFGESSYETIEIQLIYKYKPNENYRKFLYRLEGALLKLKLRFSHGTISYFYS</sequence>
<dbReference type="GeneID" id="86930453"/>
<dbReference type="Proteomes" id="UP000283829">
    <property type="component" value="Unassembled WGS sequence"/>
</dbReference>
<dbReference type="InterPro" id="IPR046702">
    <property type="entry name" value="DUF6572"/>
</dbReference>
<dbReference type="Pfam" id="PF20212">
    <property type="entry name" value="DUF6572"/>
    <property type="match status" value="1"/>
</dbReference>
<proteinExistence type="predicted"/>